<dbReference type="AlphaFoldDB" id="A0A644SVS9"/>
<dbReference type="PANTHER" id="PTHR36456">
    <property type="entry name" value="UPF0232 PROTEIN SCO3875"/>
    <property type="match status" value="1"/>
</dbReference>
<sequence>MTAVHKLSELLPLTIKKLGITKRYNSESAIIHWREIVGDKIANHSYPLSVQRDLLLVAVGNPVWGHHLSMMKQDIINKINAFIGDNLIRDIRFQAGYLKDNQNLEHNGEICRNEQKAYHVKLDETEIKIANELVSTISNEELRNKINRIIKKDFTLKKIRLNNKWHKCDQCNTLCPPEDTLCSTCKLNQKQQTRQQIYQLLIENPWLRYSELTNYINASFDAFKEVKERLITALTDDLARDNIDEIKKLTLVMLATGIKPEQITDAVIDNTLKRFRRKKHVSAFRG</sequence>
<dbReference type="PANTHER" id="PTHR36456:SF1">
    <property type="entry name" value="UPF0232 PROTEIN SCO3875"/>
    <property type="match status" value="1"/>
</dbReference>
<proteinExistence type="predicted"/>
<dbReference type="Pfam" id="PF05258">
    <property type="entry name" value="DciA"/>
    <property type="match status" value="1"/>
</dbReference>
<dbReference type="InterPro" id="IPR007922">
    <property type="entry name" value="DciA-like"/>
</dbReference>
<gene>
    <name evidence="1" type="ORF">SDC9_04256</name>
</gene>
<protein>
    <recommendedName>
        <fullName evidence="2">DUF721 domain-containing protein</fullName>
    </recommendedName>
</protein>
<evidence type="ECO:0000313" key="1">
    <source>
        <dbReference type="EMBL" id="MPL58714.1"/>
    </source>
</evidence>
<organism evidence="1">
    <name type="scientific">bioreactor metagenome</name>
    <dbReference type="NCBI Taxonomy" id="1076179"/>
    <lineage>
        <taxon>unclassified sequences</taxon>
        <taxon>metagenomes</taxon>
        <taxon>ecological metagenomes</taxon>
    </lineage>
</organism>
<evidence type="ECO:0008006" key="2">
    <source>
        <dbReference type="Google" id="ProtNLM"/>
    </source>
</evidence>
<reference evidence="1" key="1">
    <citation type="submission" date="2019-08" db="EMBL/GenBank/DDBJ databases">
        <authorList>
            <person name="Kucharzyk K."/>
            <person name="Murdoch R.W."/>
            <person name="Higgins S."/>
            <person name="Loffler F."/>
        </authorList>
    </citation>
    <scope>NUCLEOTIDE SEQUENCE</scope>
</reference>
<name>A0A644SVS9_9ZZZZ</name>
<dbReference type="EMBL" id="VSSQ01000007">
    <property type="protein sequence ID" value="MPL58714.1"/>
    <property type="molecule type" value="Genomic_DNA"/>
</dbReference>
<accession>A0A644SVS9</accession>
<comment type="caution">
    <text evidence="1">The sequence shown here is derived from an EMBL/GenBank/DDBJ whole genome shotgun (WGS) entry which is preliminary data.</text>
</comment>